<proteinExistence type="predicted"/>
<comment type="caution">
    <text evidence="2">The sequence shown here is derived from an EMBL/GenBank/DDBJ whole genome shotgun (WGS) entry which is preliminary data.</text>
</comment>
<dbReference type="EMBL" id="JASCZI010271966">
    <property type="protein sequence ID" value="MED6218535.1"/>
    <property type="molecule type" value="Genomic_DNA"/>
</dbReference>
<dbReference type="PANTHER" id="PTHR34023:SF4">
    <property type="entry name" value="RNASE H TYPE-1 DOMAIN-CONTAINING PROTEIN"/>
    <property type="match status" value="1"/>
</dbReference>
<dbReference type="InterPro" id="IPR036397">
    <property type="entry name" value="RNaseH_sf"/>
</dbReference>
<organism evidence="2 3">
    <name type="scientific">Stylosanthes scabra</name>
    <dbReference type="NCBI Taxonomy" id="79078"/>
    <lineage>
        <taxon>Eukaryota</taxon>
        <taxon>Viridiplantae</taxon>
        <taxon>Streptophyta</taxon>
        <taxon>Embryophyta</taxon>
        <taxon>Tracheophyta</taxon>
        <taxon>Spermatophyta</taxon>
        <taxon>Magnoliopsida</taxon>
        <taxon>eudicotyledons</taxon>
        <taxon>Gunneridae</taxon>
        <taxon>Pentapetalae</taxon>
        <taxon>rosids</taxon>
        <taxon>fabids</taxon>
        <taxon>Fabales</taxon>
        <taxon>Fabaceae</taxon>
        <taxon>Papilionoideae</taxon>
        <taxon>50 kb inversion clade</taxon>
        <taxon>dalbergioids sensu lato</taxon>
        <taxon>Dalbergieae</taxon>
        <taxon>Pterocarpus clade</taxon>
        <taxon>Stylosanthes</taxon>
    </lineage>
</organism>
<dbReference type="Gene3D" id="3.30.420.10">
    <property type="entry name" value="Ribonuclease H-like superfamily/Ribonuclease H"/>
    <property type="match status" value="1"/>
</dbReference>
<name>A0ABU6Z8C1_9FABA</name>
<gene>
    <name evidence="2" type="ORF">PIB30_027461</name>
</gene>
<evidence type="ECO:0000313" key="3">
    <source>
        <dbReference type="Proteomes" id="UP001341840"/>
    </source>
</evidence>
<dbReference type="PANTHER" id="PTHR34023">
    <property type="entry name" value="RNASE H DOMAIN-CONTAINING PROTEIN"/>
    <property type="match status" value="1"/>
</dbReference>
<evidence type="ECO:0000259" key="1">
    <source>
        <dbReference type="Pfam" id="PF13456"/>
    </source>
</evidence>
<accession>A0ABU6Z8C1</accession>
<evidence type="ECO:0000313" key="2">
    <source>
        <dbReference type="EMBL" id="MED6218535.1"/>
    </source>
</evidence>
<dbReference type="CDD" id="cd06222">
    <property type="entry name" value="RNase_H_like"/>
    <property type="match status" value="1"/>
</dbReference>
<dbReference type="InterPro" id="IPR044730">
    <property type="entry name" value="RNase_H-like_dom_plant"/>
</dbReference>
<sequence length="100" mass="11418">MALQGVEVSFELKRGNGSEGIRRLIVETDSVEVFEEIRKPTETSNFNPLIRDIMRMKDRPWEIEVSHTLREGNICADWLARASLKNLISAYSNRIVDPAS</sequence>
<dbReference type="SUPFAM" id="SSF53098">
    <property type="entry name" value="Ribonuclease H-like"/>
    <property type="match status" value="1"/>
</dbReference>
<dbReference type="Proteomes" id="UP001341840">
    <property type="component" value="Unassembled WGS sequence"/>
</dbReference>
<protein>
    <recommendedName>
        <fullName evidence="1">RNase H type-1 domain-containing protein</fullName>
    </recommendedName>
</protein>
<keyword evidence="3" id="KW-1185">Reference proteome</keyword>
<feature type="domain" description="RNase H type-1" evidence="1">
    <location>
        <begin position="19"/>
        <end position="82"/>
    </location>
</feature>
<dbReference type="InterPro" id="IPR012337">
    <property type="entry name" value="RNaseH-like_sf"/>
</dbReference>
<reference evidence="2 3" key="1">
    <citation type="journal article" date="2023" name="Plants (Basel)">
        <title>Bridging the Gap: Combining Genomics and Transcriptomics Approaches to Understand Stylosanthes scabra, an Orphan Legume from the Brazilian Caatinga.</title>
        <authorList>
            <person name="Ferreira-Neto J.R.C."/>
            <person name="da Silva M.D."/>
            <person name="Binneck E."/>
            <person name="de Melo N.F."/>
            <person name="da Silva R.H."/>
            <person name="de Melo A.L.T.M."/>
            <person name="Pandolfi V."/>
            <person name="Bustamante F.O."/>
            <person name="Brasileiro-Vidal A.C."/>
            <person name="Benko-Iseppon A.M."/>
        </authorList>
    </citation>
    <scope>NUCLEOTIDE SEQUENCE [LARGE SCALE GENOMIC DNA]</scope>
    <source>
        <tissue evidence="2">Leaves</tissue>
    </source>
</reference>
<dbReference type="Pfam" id="PF13456">
    <property type="entry name" value="RVT_3"/>
    <property type="match status" value="1"/>
</dbReference>
<dbReference type="InterPro" id="IPR002156">
    <property type="entry name" value="RNaseH_domain"/>
</dbReference>